<dbReference type="SMART" id="SM00530">
    <property type="entry name" value="HTH_XRE"/>
    <property type="match status" value="1"/>
</dbReference>
<dbReference type="InterPro" id="IPR010982">
    <property type="entry name" value="Lambda_DNA-bd_dom_sf"/>
</dbReference>
<keyword evidence="1" id="KW-0238">DNA-binding</keyword>
<dbReference type="Proteomes" id="UP000316425">
    <property type="component" value="Unassembled WGS sequence"/>
</dbReference>
<dbReference type="CDD" id="cd00093">
    <property type="entry name" value="HTH_XRE"/>
    <property type="match status" value="1"/>
</dbReference>
<dbReference type="RefSeq" id="WP_144088686.1">
    <property type="nucleotide sequence ID" value="NZ_VMHE01000010.1"/>
</dbReference>
<evidence type="ECO:0000313" key="5">
    <source>
        <dbReference type="Proteomes" id="UP000316425"/>
    </source>
</evidence>
<evidence type="ECO:0000259" key="3">
    <source>
        <dbReference type="PROSITE" id="PS50943"/>
    </source>
</evidence>
<dbReference type="PROSITE" id="PS50943">
    <property type="entry name" value="HTH_CROC1"/>
    <property type="match status" value="1"/>
</dbReference>
<dbReference type="SUPFAM" id="SSF47413">
    <property type="entry name" value="lambda repressor-like DNA-binding domains"/>
    <property type="match status" value="1"/>
</dbReference>
<comment type="caution">
    <text evidence="4">The sequence shown here is derived from an EMBL/GenBank/DDBJ whole genome shotgun (WGS) entry which is preliminary data.</text>
</comment>
<reference evidence="4 5" key="1">
    <citation type="submission" date="2019-07" db="EMBL/GenBank/DDBJ databases">
        <title>Allobacillus sp. nov. SKP isolated from shrimp paste of Euphausiacea.</title>
        <authorList>
            <person name="Kanchanasin P."/>
            <person name="Tanasupawat S."/>
            <person name="Shi W."/>
            <person name="Wu L."/>
            <person name="Ma J."/>
        </authorList>
    </citation>
    <scope>NUCLEOTIDE SEQUENCE [LARGE SCALE GENOMIC DNA]</scope>
    <source>
        <strain evidence="4 5">SKP4-8</strain>
    </source>
</reference>
<evidence type="ECO:0000256" key="2">
    <source>
        <dbReference type="SAM" id="Phobius"/>
    </source>
</evidence>
<organism evidence="4 5">
    <name type="scientific">Allobacillus salarius</name>
    <dbReference type="NCBI Taxonomy" id="1955272"/>
    <lineage>
        <taxon>Bacteria</taxon>
        <taxon>Bacillati</taxon>
        <taxon>Bacillota</taxon>
        <taxon>Bacilli</taxon>
        <taxon>Bacillales</taxon>
        <taxon>Bacillaceae</taxon>
        <taxon>Allobacillus</taxon>
    </lineage>
</organism>
<feature type="domain" description="HTH cro/C1-type" evidence="3">
    <location>
        <begin position="7"/>
        <end position="61"/>
    </location>
</feature>
<accession>A0A556PLV7</accession>
<dbReference type="OrthoDB" id="9812495at2"/>
<keyword evidence="2" id="KW-1133">Transmembrane helix</keyword>
<keyword evidence="5" id="KW-1185">Reference proteome</keyword>
<evidence type="ECO:0000256" key="1">
    <source>
        <dbReference type="ARBA" id="ARBA00023125"/>
    </source>
</evidence>
<proteinExistence type="predicted"/>
<feature type="transmembrane region" description="Helical" evidence="2">
    <location>
        <begin position="123"/>
        <end position="142"/>
    </location>
</feature>
<sequence>MFFGDKLKKEREKKGWSQDYLAEKIYVSRQSVSKWETGKNYPSIEVIINLSDLFGVTIDELLRSDEELKEKVIRDSKQLAHPKWKTFFDSLFLLGAFLLLAKLIILALNYFVGTEFLVTDGKLLKITANFLPLTMMIIGGIGSDSLKDRYID</sequence>
<dbReference type="AlphaFoldDB" id="A0A556PLV7"/>
<dbReference type="PANTHER" id="PTHR46558:SF15">
    <property type="entry name" value="HELIX-TURN-HELIX DOMAIN PROTEIN"/>
    <property type="match status" value="1"/>
</dbReference>
<protein>
    <submittedName>
        <fullName evidence="4">Helix-turn-helix transcriptional regulator</fullName>
    </submittedName>
</protein>
<dbReference type="Pfam" id="PF01381">
    <property type="entry name" value="HTH_3"/>
    <property type="match status" value="1"/>
</dbReference>
<gene>
    <name evidence="4" type="ORF">FPQ13_07315</name>
</gene>
<dbReference type="Gene3D" id="1.10.260.40">
    <property type="entry name" value="lambda repressor-like DNA-binding domains"/>
    <property type="match status" value="1"/>
</dbReference>
<dbReference type="PANTHER" id="PTHR46558">
    <property type="entry name" value="TRACRIPTIONAL REGULATORY PROTEIN-RELATED-RELATED"/>
    <property type="match status" value="1"/>
</dbReference>
<feature type="transmembrane region" description="Helical" evidence="2">
    <location>
        <begin position="91"/>
        <end position="111"/>
    </location>
</feature>
<keyword evidence="2" id="KW-0472">Membrane</keyword>
<evidence type="ECO:0000313" key="4">
    <source>
        <dbReference type="EMBL" id="TSJ65367.1"/>
    </source>
</evidence>
<keyword evidence="2" id="KW-0812">Transmembrane</keyword>
<dbReference type="InterPro" id="IPR001387">
    <property type="entry name" value="Cro/C1-type_HTH"/>
</dbReference>
<name>A0A556PLV7_9BACI</name>
<dbReference type="GO" id="GO:0003677">
    <property type="term" value="F:DNA binding"/>
    <property type="evidence" value="ECO:0007669"/>
    <property type="project" value="UniProtKB-KW"/>
</dbReference>
<dbReference type="EMBL" id="VMHE01000010">
    <property type="protein sequence ID" value="TSJ65367.1"/>
    <property type="molecule type" value="Genomic_DNA"/>
</dbReference>